<dbReference type="AlphaFoldDB" id="A0A5D4H9U8"/>
<evidence type="ECO:0000313" key="2">
    <source>
        <dbReference type="Proteomes" id="UP000322362"/>
    </source>
</evidence>
<sequence length="102" mass="11446">MAELKKRILTLDSGKTIKLWGNSLAIGKSLEIAEAYAPNIFFYAVTQNGDKATPVVSNPHGLTRDELLELADYSIRLWMDFKDAIRKHGINNVKVFIKEGII</sequence>
<protein>
    <submittedName>
        <fullName evidence="1">Uncharacterized protein</fullName>
    </submittedName>
</protein>
<comment type="caution">
    <text evidence="1">The sequence shown here is derived from an EMBL/GenBank/DDBJ whole genome shotgun (WGS) entry which is preliminary data.</text>
</comment>
<dbReference type="Proteomes" id="UP000322362">
    <property type="component" value="Unassembled WGS sequence"/>
</dbReference>
<keyword evidence="2" id="KW-1185">Reference proteome</keyword>
<accession>A0A5D4H9U8</accession>
<dbReference type="RefSeq" id="WP_148918138.1">
    <property type="nucleotide sequence ID" value="NZ_VTAV01000002.1"/>
</dbReference>
<evidence type="ECO:0000313" key="1">
    <source>
        <dbReference type="EMBL" id="TYR37397.1"/>
    </source>
</evidence>
<reference evidence="1 2" key="1">
    <citation type="submission" date="2019-08" db="EMBL/GenBank/DDBJ databases">
        <title>Phlebobacter frassis gen. nov. sp. nov., a new member of family Sphingobacteriaceae isolated from sand fly rearing media.</title>
        <authorList>
            <person name="Kakumanu M.L."/>
            <person name="Marayati B.F."/>
            <person name="Wada-Katsumata A."/>
            <person name="Wasserberg G."/>
            <person name="Schal C."/>
            <person name="Apperson C.S."/>
            <person name="Ponnusamy L."/>
        </authorList>
    </citation>
    <scope>NUCLEOTIDE SEQUENCE [LARGE SCALE GENOMIC DNA]</scope>
    <source>
        <strain evidence="1 2">SSI9</strain>
    </source>
</reference>
<name>A0A5D4H9U8_9SPHI</name>
<organism evidence="1 2">
    <name type="scientific">Sphingobacterium phlebotomi</name>
    <dbReference type="NCBI Taxonomy" id="2605433"/>
    <lineage>
        <taxon>Bacteria</taxon>
        <taxon>Pseudomonadati</taxon>
        <taxon>Bacteroidota</taxon>
        <taxon>Sphingobacteriia</taxon>
        <taxon>Sphingobacteriales</taxon>
        <taxon>Sphingobacteriaceae</taxon>
        <taxon>Sphingobacterium</taxon>
    </lineage>
</organism>
<proteinExistence type="predicted"/>
<gene>
    <name evidence="1" type="ORF">FXV77_05160</name>
</gene>
<dbReference type="EMBL" id="VTAV01000002">
    <property type="protein sequence ID" value="TYR37397.1"/>
    <property type="molecule type" value="Genomic_DNA"/>
</dbReference>